<reference evidence="2" key="1">
    <citation type="submission" date="2021-02" db="EMBL/GenBank/DDBJ databases">
        <authorList>
            <person name="Nowell W R."/>
        </authorList>
    </citation>
    <scope>NUCLEOTIDE SEQUENCE</scope>
</reference>
<dbReference type="GO" id="GO:0050897">
    <property type="term" value="F:cobalt ion binding"/>
    <property type="evidence" value="ECO:0007669"/>
    <property type="project" value="TreeGrafter"/>
</dbReference>
<comment type="subcellular location">
    <subcellularLocation>
        <location evidence="1">Cell membrane</location>
        <topology evidence="1">Multi-pass membrane protein</topology>
    </subcellularLocation>
</comment>
<evidence type="ECO:0000313" key="3">
    <source>
        <dbReference type="Proteomes" id="UP000663868"/>
    </source>
</evidence>
<organism evidence="2 3">
    <name type="scientific">Adineta steineri</name>
    <dbReference type="NCBI Taxonomy" id="433720"/>
    <lineage>
        <taxon>Eukaryota</taxon>
        <taxon>Metazoa</taxon>
        <taxon>Spiralia</taxon>
        <taxon>Gnathifera</taxon>
        <taxon>Rotifera</taxon>
        <taxon>Eurotatoria</taxon>
        <taxon>Bdelloidea</taxon>
        <taxon>Adinetida</taxon>
        <taxon>Adinetidae</taxon>
        <taxon>Adineta</taxon>
    </lineage>
</organism>
<dbReference type="PANTHER" id="PTHR46494">
    <property type="entry name" value="CORA FAMILY METAL ION TRANSPORTER (EUROFUNG)"/>
    <property type="match status" value="1"/>
</dbReference>
<dbReference type="AlphaFoldDB" id="A0A819SEE1"/>
<accession>A0A819SEE1</accession>
<sequence>MIKPVKYFKALTEKGTPVRKEIYHVNPTTIPERKEAKEIKVDVYDYNAETAEHFEFDGVHKCERFKDNGKVTWINIDGLRKEDVDVICEAYQIHPLLKEDILSVGQRPKMDELDNVIFCLLNMIYFNEECKTVEQEQ</sequence>
<dbReference type="GO" id="GO:0015095">
    <property type="term" value="F:magnesium ion transmembrane transporter activity"/>
    <property type="evidence" value="ECO:0007669"/>
    <property type="project" value="TreeGrafter"/>
</dbReference>
<dbReference type="GO" id="GO:0000287">
    <property type="term" value="F:magnesium ion binding"/>
    <property type="evidence" value="ECO:0007669"/>
    <property type="project" value="TreeGrafter"/>
</dbReference>
<dbReference type="Proteomes" id="UP000663868">
    <property type="component" value="Unassembled WGS sequence"/>
</dbReference>
<gene>
    <name evidence="2" type="ORF">KXQ929_LOCUS32618</name>
</gene>
<comment type="caution">
    <text evidence="2">The sequence shown here is derived from an EMBL/GenBank/DDBJ whole genome shotgun (WGS) entry which is preliminary data.</text>
</comment>
<evidence type="ECO:0000256" key="1">
    <source>
        <dbReference type="ARBA" id="ARBA00004651"/>
    </source>
</evidence>
<dbReference type="InterPro" id="IPR045861">
    <property type="entry name" value="CorA_cytoplasmic_dom"/>
</dbReference>
<dbReference type="PANTHER" id="PTHR46494:SF1">
    <property type="entry name" value="CORA FAMILY METAL ION TRANSPORTER (EUROFUNG)"/>
    <property type="match status" value="1"/>
</dbReference>
<dbReference type="EMBL" id="CAJOBB010003993">
    <property type="protein sequence ID" value="CAF4068957.1"/>
    <property type="molecule type" value="Genomic_DNA"/>
</dbReference>
<evidence type="ECO:0000313" key="2">
    <source>
        <dbReference type="EMBL" id="CAF4068957.1"/>
    </source>
</evidence>
<protein>
    <submittedName>
        <fullName evidence="2">Uncharacterized protein</fullName>
    </submittedName>
</protein>
<dbReference type="SUPFAM" id="SSF143865">
    <property type="entry name" value="CorA soluble domain-like"/>
    <property type="match status" value="1"/>
</dbReference>
<feature type="non-terminal residue" evidence="2">
    <location>
        <position position="137"/>
    </location>
</feature>
<dbReference type="Gene3D" id="3.30.460.20">
    <property type="entry name" value="CorA soluble domain-like"/>
    <property type="match status" value="1"/>
</dbReference>
<name>A0A819SEE1_9BILA</name>
<dbReference type="GO" id="GO:0005886">
    <property type="term" value="C:plasma membrane"/>
    <property type="evidence" value="ECO:0007669"/>
    <property type="project" value="UniProtKB-SubCell"/>
</dbReference>
<dbReference type="GO" id="GO:0015087">
    <property type="term" value="F:cobalt ion transmembrane transporter activity"/>
    <property type="evidence" value="ECO:0007669"/>
    <property type="project" value="TreeGrafter"/>
</dbReference>
<proteinExistence type="predicted"/>